<keyword evidence="2" id="KW-1185">Reference proteome</keyword>
<proteinExistence type="predicted"/>
<feature type="non-terminal residue" evidence="1">
    <location>
        <position position="1"/>
    </location>
</feature>
<dbReference type="AlphaFoldDB" id="A0A653CRL4"/>
<protein>
    <submittedName>
        <fullName evidence="1">Uncharacterized protein</fullName>
    </submittedName>
</protein>
<gene>
    <name evidence="1" type="ORF">CALMAC_LOCUS10864</name>
</gene>
<accession>A0A653CRL4</accession>
<dbReference type="Proteomes" id="UP000410492">
    <property type="component" value="Unassembled WGS sequence"/>
</dbReference>
<evidence type="ECO:0000313" key="1">
    <source>
        <dbReference type="EMBL" id="VEN49927.1"/>
    </source>
</evidence>
<dbReference type="EMBL" id="CAACVG010008458">
    <property type="protein sequence ID" value="VEN49927.1"/>
    <property type="molecule type" value="Genomic_DNA"/>
</dbReference>
<sequence length="21" mass="2623">KWKISDARTLRFTRKKSKIFI</sequence>
<reference evidence="1 2" key="1">
    <citation type="submission" date="2019-01" db="EMBL/GenBank/DDBJ databases">
        <authorList>
            <person name="Sayadi A."/>
        </authorList>
    </citation>
    <scope>NUCLEOTIDE SEQUENCE [LARGE SCALE GENOMIC DNA]</scope>
</reference>
<name>A0A653CRL4_CALMS</name>
<organism evidence="1 2">
    <name type="scientific">Callosobruchus maculatus</name>
    <name type="common">Southern cowpea weevil</name>
    <name type="synonym">Pulse bruchid</name>
    <dbReference type="NCBI Taxonomy" id="64391"/>
    <lineage>
        <taxon>Eukaryota</taxon>
        <taxon>Metazoa</taxon>
        <taxon>Ecdysozoa</taxon>
        <taxon>Arthropoda</taxon>
        <taxon>Hexapoda</taxon>
        <taxon>Insecta</taxon>
        <taxon>Pterygota</taxon>
        <taxon>Neoptera</taxon>
        <taxon>Endopterygota</taxon>
        <taxon>Coleoptera</taxon>
        <taxon>Polyphaga</taxon>
        <taxon>Cucujiformia</taxon>
        <taxon>Chrysomeloidea</taxon>
        <taxon>Chrysomelidae</taxon>
        <taxon>Bruchinae</taxon>
        <taxon>Bruchini</taxon>
        <taxon>Callosobruchus</taxon>
    </lineage>
</organism>
<evidence type="ECO:0000313" key="2">
    <source>
        <dbReference type="Proteomes" id="UP000410492"/>
    </source>
</evidence>